<comment type="caution">
    <text evidence="2">The sequence shown here is derived from an EMBL/GenBank/DDBJ whole genome shotgun (WGS) entry which is preliminary data.</text>
</comment>
<feature type="signal peptide" evidence="1">
    <location>
        <begin position="1"/>
        <end position="22"/>
    </location>
</feature>
<protein>
    <recommendedName>
        <fullName evidence="4">Amine oxidase</fullName>
    </recommendedName>
</protein>
<dbReference type="Gene3D" id="3.50.50.60">
    <property type="entry name" value="FAD/NAD(P)-binding domain"/>
    <property type="match status" value="1"/>
</dbReference>
<sequence>MAGKNVTWRLSFSASIVHLVYCTSVFAGTHPPPVLHKDVVILGGGASGSYAAVRLREDYKKSILLVEKEPILGGHTNTYIIPETGEAFNYGVQSYIDYKGAKAFFKRFGIPLQPSVLFASDTVLVNPATNQPASLPPAIPINESVAAIQKWHDLISPWNDQLLPGYWDFFSPSEIPPDLLLPFPEVVAKYSLEAMGPILAIVSGINISEPQPTLYVTKNFGTPVVEGFLENTFFDPVPFNNSLLYQRAGELLGSDVALSSSIVAGDRSVKNGFVLTMQNDKTGAQTTVVAKRLLIAVPPSVNNLAFLSLDDQEKAVFETWSFGSVYTAVLKTNLIPDNTSLAFAGLLTSSSPVAPGQFSFSANWNGVSGYYWLILFSESTWTAEQATAAILAEMENLYNAGTFSPTTGTEPRSSIAQISDHSSARWGQSAAQIKDGFIQDLYALQGHKNTWYTGGLWCPDYSSNVWAFTDTVLPKLLQGI</sequence>
<dbReference type="Pfam" id="PF13450">
    <property type="entry name" value="NAD_binding_8"/>
    <property type="match status" value="1"/>
</dbReference>
<evidence type="ECO:0000256" key="1">
    <source>
        <dbReference type="SAM" id="SignalP"/>
    </source>
</evidence>
<feature type="chain" id="PRO_5042508966" description="Amine oxidase" evidence="1">
    <location>
        <begin position="23"/>
        <end position="480"/>
    </location>
</feature>
<dbReference type="Gene3D" id="3.30.70.1990">
    <property type="match status" value="1"/>
</dbReference>
<proteinExistence type="predicted"/>
<evidence type="ECO:0000313" key="3">
    <source>
        <dbReference type="Proteomes" id="UP001239445"/>
    </source>
</evidence>
<dbReference type="EMBL" id="MU839851">
    <property type="protein sequence ID" value="KAK1749905.1"/>
    <property type="molecule type" value="Genomic_DNA"/>
</dbReference>
<gene>
    <name evidence="2" type="ORF">QBC47DRAFT_439643</name>
</gene>
<dbReference type="SUPFAM" id="SSF51905">
    <property type="entry name" value="FAD/NAD(P)-binding domain"/>
    <property type="match status" value="1"/>
</dbReference>
<reference evidence="2" key="1">
    <citation type="submission" date="2023-06" db="EMBL/GenBank/DDBJ databases">
        <title>Genome-scale phylogeny and comparative genomics of the fungal order Sordariales.</title>
        <authorList>
            <consortium name="Lawrence Berkeley National Laboratory"/>
            <person name="Hensen N."/>
            <person name="Bonometti L."/>
            <person name="Westerberg I."/>
            <person name="Brannstrom I.O."/>
            <person name="Guillou S."/>
            <person name="Cros-Aarteil S."/>
            <person name="Calhoun S."/>
            <person name="Haridas S."/>
            <person name="Kuo A."/>
            <person name="Mondo S."/>
            <person name="Pangilinan J."/>
            <person name="Riley R."/>
            <person name="Labutti K."/>
            <person name="Andreopoulos B."/>
            <person name="Lipzen A."/>
            <person name="Chen C."/>
            <person name="Yanf M."/>
            <person name="Daum C."/>
            <person name="Ng V."/>
            <person name="Clum A."/>
            <person name="Steindorff A."/>
            <person name="Ohm R."/>
            <person name="Martin F."/>
            <person name="Silar P."/>
            <person name="Natvig D."/>
            <person name="Lalanne C."/>
            <person name="Gautier V."/>
            <person name="Ament-Velasquez S.L."/>
            <person name="Kruys A."/>
            <person name="Hutchinson M.I."/>
            <person name="Powell A.J."/>
            <person name="Barry K."/>
            <person name="Miller A.N."/>
            <person name="Grigoriev I.V."/>
            <person name="Debuchy R."/>
            <person name="Gladieux P."/>
            <person name="Thoren M.H."/>
            <person name="Johannesson H."/>
        </authorList>
    </citation>
    <scope>NUCLEOTIDE SEQUENCE</scope>
    <source>
        <strain evidence="2">PSN4</strain>
    </source>
</reference>
<accession>A0AAJ0B2B2</accession>
<dbReference type="Gene3D" id="1.10.405.20">
    <property type="match status" value="1"/>
</dbReference>
<evidence type="ECO:0000313" key="2">
    <source>
        <dbReference type="EMBL" id="KAK1749905.1"/>
    </source>
</evidence>
<organism evidence="2 3">
    <name type="scientific">Echria macrotheca</name>
    <dbReference type="NCBI Taxonomy" id="438768"/>
    <lineage>
        <taxon>Eukaryota</taxon>
        <taxon>Fungi</taxon>
        <taxon>Dikarya</taxon>
        <taxon>Ascomycota</taxon>
        <taxon>Pezizomycotina</taxon>
        <taxon>Sordariomycetes</taxon>
        <taxon>Sordariomycetidae</taxon>
        <taxon>Sordariales</taxon>
        <taxon>Schizotheciaceae</taxon>
        <taxon>Echria</taxon>
    </lineage>
</organism>
<evidence type="ECO:0008006" key="4">
    <source>
        <dbReference type="Google" id="ProtNLM"/>
    </source>
</evidence>
<keyword evidence="3" id="KW-1185">Reference proteome</keyword>
<name>A0AAJ0B2B2_9PEZI</name>
<dbReference type="AlphaFoldDB" id="A0AAJ0B2B2"/>
<dbReference type="InterPro" id="IPR036188">
    <property type="entry name" value="FAD/NAD-bd_sf"/>
</dbReference>
<keyword evidence="1" id="KW-0732">Signal</keyword>
<dbReference type="Proteomes" id="UP001239445">
    <property type="component" value="Unassembled WGS sequence"/>
</dbReference>